<keyword evidence="3" id="KW-0808">Transferase</keyword>
<feature type="compositionally biased region" description="Low complexity" evidence="1">
    <location>
        <begin position="1180"/>
        <end position="1194"/>
    </location>
</feature>
<feature type="region of interest" description="Disordered" evidence="1">
    <location>
        <begin position="1136"/>
        <end position="1233"/>
    </location>
</feature>
<gene>
    <name evidence="3" type="ORF">ACETWP_11540</name>
</gene>
<keyword evidence="2" id="KW-1133">Transmembrane helix</keyword>
<feature type="region of interest" description="Disordered" evidence="1">
    <location>
        <begin position="377"/>
        <end position="402"/>
    </location>
</feature>
<feature type="transmembrane region" description="Helical" evidence="2">
    <location>
        <begin position="741"/>
        <end position="763"/>
    </location>
</feature>
<feature type="compositionally biased region" description="Basic and acidic residues" evidence="1">
    <location>
        <begin position="1195"/>
        <end position="1212"/>
    </location>
</feature>
<keyword evidence="2" id="KW-0472">Membrane</keyword>
<comment type="caution">
    <text evidence="3">The sequence shown here is derived from an EMBL/GenBank/DDBJ whole genome shotgun (WGS) entry which is preliminary data.</text>
</comment>
<dbReference type="EC" id="2.4.-.-" evidence="3"/>
<keyword evidence="3" id="KW-0328">Glycosyltransferase</keyword>
<feature type="transmembrane region" description="Helical" evidence="2">
    <location>
        <begin position="708"/>
        <end position="729"/>
    </location>
</feature>
<keyword evidence="2" id="KW-0812">Transmembrane</keyword>
<dbReference type="Pfam" id="PF13641">
    <property type="entry name" value="Glyco_tranf_2_3"/>
    <property type="match status" value="1"/>
</dbReference>
<dbReference type="SUPFAM" id="SSF53448">
    <property type="entry name" value="Nucleotide-diphospho-sugar transferases"/>
    <property type="match status" value="1"/>
</dbReference>
<sequence length="1233" mass="126504">MPRVRAGQRRALRHLGRPVRARAPPAEEASGLIHSHVRVTAVVVAHDGARYLPGTLEALIHQTRPVDVYLAVDASSSDDSARLLREWLPEGTPIAAAAARGFGHSVNVATEGRLPEPSPLVQDWIWLIHDDSAPRPDALEHLLASVETTPSVTIAGCKQVDRDAPRHLIDVGLSISGWGERLAMIDVDELDQGQYDRKSDSFAVNSAGMLVRRDAWELLGGFDPALPGLGDDLDLCWRNRLAGHRVVVVPRATMLHAADAVRSVAGPVASRRAEVYLRLKHVPAWQLPFVAAGAVFGGIFRFFASLLAKDPAHAVGQLGATLAAVLSPVQLFRSRRSAARTRRVARGMVRPLVVPRRDVWSHRRHLLEGVEADAGATENVVGDGSGSTSEASNPSGDNNDDFAALAAPQRTSAGVGALLAVAAALAVSLIGLRGLIGAPAVSGGSLLPLSPGPAGIWSNATDWWQSLGSGRAGGGDPFDAVLLFLSVLGLGQSNAAVVTLVLAAMPLAALLAWIALGAVTGSRSGRLLGALLWGLSPSLQVALGSGRPGALVAHVAIPLVALGAIRAVGAARDHVHLAGLPVSASRAGVHGVPSWTAAAGASLALAALTAASPALLAPAVLLTVGFALGLGRRARALWWVPLPSLALAAPLFVAAAANPRVLFADPGVPRPFDAAPLWQQALGFPVAFDAAASVPGLNWAAALVPGPWALAAAVVVGVPALVLAAVGVLRPGRRGRVARAAWLAGTLTLASGYVAQSIPWTVAEGRTTAAFTGPFVSIFCFGTLLAAAVGFDALREARTRSAPASRAGTAGLAVAVVASGAAVAAASMLWLAPRVLDAPPAPGPDAASRPVLDFGAAQQVAPSPERTLPATAADRGSGPFEDRVLVIEPGAESALRAGLAGGTGTTLDDLTAIGAADRLHGPLLTPEPTRDDDAGASLRATVAALVSGESIDPRGQLARLGASFVVLRETGASSAFLAGQLDAVPGLAPVGLTDSGWLWRVQPEAAIPGADGSSDFTARVRVVDASGTTARLVASDGARVDGVAIPGGGAGRHVVLAERADPGWSATLDGRPLAPTALGWAQAFELPEGSGVLDVGYASPWAAPIAVGQAVVFGVVLLLVVPIPQRRRFAPRRVEEYRTTGTAESLRDLDEGDETDDEDGGDGDGWNEAEARHGAGTPSRGAAGERPAAPGAAADQRDTEPRRLDTEPRRLDPGPAVAVGARHSRTEHPEDAP</sequence>
<feature type="compositionally biased region" description="Polar residues" evidence="1">
    <location>
        <begin position="386"/>
        <end position="397"/>
    </location>
</feature>
<reference evidence="3 4" key="1">
    <citation type="submission" date="2024-09" db="EMBL/GenBank/DDBJ databases">
        <authorList>
            <person name="Salinas-Garcia M.A."/>
            <person name="Prieme A."/>
        </authorList>
    </citation>
    <scope>NUCLEOTIDE SEQUENCE [LARGE SCALE GENOMIC DNA]</scope>
    <source>
        <strain evidence="3 4">DSM 21081</strain>
    </source>
</reference>
<feature type="compositionally biased region" description="Basic and acidic residues" evidence="1">
    <location>
        <begin position="1224"/>
        <end position="1233"/>
    </location>
</feature>
<keyword evidence="4" id="KW-1185">Reference proteome</keyword>
<feature type="transmembrane region" description="Helical" evidence="2">
    <location>
        <begin position="287"/>
        <end position="308"/>
    </location>
</feature>
<evidence type="ECO:0000256" key="2">
    <source>
        <dbReference type="SAM" id="Phobius"/>
    </source>
</evidence>
<feature type="transmembrane region" description="Helical" evidence="2">
    <location>
        <begin position="614"/>
        <end position="630"/>
    </location>
</feature>
<feature type="transmembrane region" description="Helical" evidence="2">
    <location>
        <begin position="812"/>
        <end position="832"/>
    </location>
</feature>
<dbReference type="InterPro" id="IPR050834">
    <property type="entry name" value="Glycosyltransf_2"/>
</dbReference>
<dbReference type="EMBL" id="JBHDLJ010000009">
    <property type="protein sequence ID" value="MFB0835221.1"/>
    <property type="molecule type" value="Genomic_DNA"/>
</dbReference>
<feature type="transmembrane region" description="Helical" evidence="2">
    <location>
        <begin position="1101"/>
        <end position="1123"/>
    </location>
</feature>
<dbReference type="RefSeq" id="WP_373972399.1">
    <property type="nucleotide sequence ID" value="NZ_JBHDLJ010000009.1"/>
</dbReference>
<organism evidence="3 4">
    <name type="scientific">Arthrobacter halodurans</name>
    <dbReference type="NCBI Taxonomy" id="516699"/>
    <lineage>
        <taxon>Bacteria</taxon>
        <taxon>Bacillati</taxon>
        <taxon>Actinomycetota</taxon>
        <taxon>Actinomycetes</taxon>
        <taxon>Micrococcales</taxon>
        <taxon>Micrococcaceae</taxon>
        <taxon>Arthrobacter</taxon>
    </lineage>
</organism>
<evidence type="ECO:0000313" key="3">
    <source>
        <dbReference type="EMBL" id="MFB0835221.1"/>
    </source>
</evidence>
<feature type="transmembrane region" description="Helical" evidence="2">
    <location>
        <begin position="637"/>
        <end position="657"/>
    </location>
</feature>
<feature type="transmembrane region" description="Helical" evidence="2">
    <location>
        <begin position="549"/>
        <end position="568"/>
    </location>
</feature>
<name>A0ABV4UPN8_9MICC</name>
<feature type="region of interest" description="Disordered" evidence="1">
    <location>
        <begin position="858"/>
        <end position="877"/>
    </location>
</feature>
<feature type="transmembrane region" description="Helical" evidence="2">
    <location>
        <begin position="415"/>
        <end position="436"/>
    </location>
</feature>
<dbReference type="PANTHER" id="PTHR43685:SF3">
    <property type="entry name" value="SLR2126 PROTEIN"/>
    <property type="match status" value="1"/>
</dbReference>
<feature type="compositionally biased region" description="Acidic residues" evidence="1">
    <location>
        <begin position="1150"/>
        <end position="1167"/>
    </location>
</feature>
<dbReference type="GO" id="GO:0016757">
    <property type="term" value="F:glycosyltransferase activity"/>
    <property type="evidence" value="ECO:0007669"/>
    <property type="project" value="UniProtKB-KW"/>
</dbReference>
<evidence type="ECO:0000256" key="1">
    <source>
        <dbReference type="SAM" id="MobiDB-lite"/>
    </source>
</evidence>
<dbReference type="Gene3D" id="3.90.550.10">
    <property type="entry name" value="Spore Coat Polysaccharide Biosynthesis Protein SpsA, Chain A"/>
    <property type="match status" value="1"/>
</dbReference>
<feature type="transmembrane region" description="Helical" evidence="2">
    <location>
        <begin position="495"/>
        <end position="515"/>
    </location>
</feature>
<dbReference type="Proteomes" id="UP001575652">
    <property type="component" value="Unassembled WGS sequence"/>
</dbReference>
<dbReference type="PANTHER" id="PTHR43685">
    <property type="entry name" value="GLYCOSYLTRANSFERASE"/>
    <property type="match status" value="1"/>
</dbReference>
<dbReference type="InterPro" id="IPR029044">
    <property type="entry name" value="Nucleotide-diphossugar_trans"/>
</dbReference>
<feature type="transmembrane region" description="Helical" evidence="2">
    <location>
        <begin position="769"/>
        <end position="791"/>
    </location>
</feature>
<feature type="transmembrane region" description="Helical" evidence="2">
    <location>
        <begin position="314"/>
        <end position="332"/>
    </location>
</feature>
<accession>A0ABV4UPN8</accession>
<proteinExistence type="predicted"/>
<protein>
    <submittedName>
        <fullName evidence="3">Glycosyltransferase family 2 protein</fullName>
        <ecNumber evidence="3">2.4.-.-</ecNumber>
    </submittedName>
</protein>
<evidence type="ECO:0000313" key="4">
    <source>
        <dbReference type="Proteomes" id="UP001575652"/>
    </source>
</evidence>